<reference evidence="6 7" key="1">
    <citation type="submission" date="2018-03" db="EMBL/GenBank/DDBJ databases">
        <title>Genome sequencing of Phreatobacter sp.</title>
        <authorList>
            <person name="Kim S.-J."/>
            <person name="Heo J."/>
            <person name="Kwon S.-W."/>
        </authorList>
    </citation>
    <scope>NUCLEOTIDE SEQUENCE [LARGE SCALE GENOMIC DNA]</scope>
    <source>
        <strain evidence="6 7">S-12</strain>
    </source>
</reference>
<dbReference type="Gene3D" id="3.40.190.290">
    <property type="match status" value="1"/>
</dbReference>
<evidence type="ECO:0000256" key="2">
    <source>
        <dbReference type="ARBA" id="ARBA00023015"/>
    </source>
</evidence>
<keyword evidence="7" id="KW-1185">Reference proteome</keyword>
<dbReference type="Proteomes" id="UP000237889">
    <property type="component" value="Chromosome"/>
</dbReference>
<dbReference type="RefSeq" id="WP_106747500.1">
    <property type="nucleotide sequence ID" value="NZ_CP027668.1"/>
</dbReference>
<protein>
    <submittedName>
        <fullName evidence="6">LysR family transcriptional regulator</fullName>
    </submittedName>
</protein>
<evidence type="ECO:0000313" key="6">
    <source>
        <dbReference type="EMBL" id="AVO44170.1"/>
    </source>
</evidence>
<dbReference type="InterPro" id="IPR000847">
    <property type="entry name" value="LysR_HTH_N"/>
</dbReference>
<dbReference type="GO" id="GO:0003677">
    <property type="term" value="F:DNA binding"/>
    <property type="evidence" value="ECO:0007669"/>
    <property type="project" value="UniProtKB-KW"/>
</dbReference>
<evidence type="ECO:0000259" key="5">
    <source>
        <dbReference type="PROSITE" id="PS50931"/>
    </source>
</evidence>
<dbReference type="SUPFAM" id="SSF53850">
    <property type="entry name" value="Periplasmic binding protein-like II"/>
    <property type="match status" value="1"/>
</dbReference>
<proteinExistence type="inferred from homology"/>
<name>A0A2S0N7N3_9HYPH</name>
<dbReference type="Pfam" id="PF03466">
    <property type="entry name" value="LysR_substrate"/>
    <property type="match status" value="1"/>
</dbReference>
<dbReference type="InterPro" id="IPR005119">
    <property type="entry name" value="LysR_subst-bd"/>
</dbReference>
<evidence type="ECO:0000256" key="3">
    <source>
        <dbReference type="ARBA" id="ARBA00023125"/>
    </source>
</evidence>
<dbReference type="InterPro" id="IPR036390">
    <property type="entry name" value="WH_DNA-bd_sf"/>
</dbReference>
<dbReference type="SUPFAM" id="SSF46785">
    <property type="entry name" value="Winged helix' DNA-binding domain"/>
    <property type="match status" value="1"/>
</dbReference>
<evidence type="ECO:0000256" key="4">
    <source>
        <dbReference type="ARBA" id="ARBA00023163"/>
    </source>
</evidence>
<gene>
    <name evidence="6" type="ORF">C6569_03315</name>
</gene>
<evidence type="ECO:0000256" key="1">
    <source>
        <dbReference type="ARBA" id="ARBA00009437"/>
    </source>
</evidence>
<organism evidence="6 7">
    <name type="scientific">Phreatobacter cathodiphilus</name>
    <dbReference type="NCBI Taxonomy" id="1868589"/>
    <lineage>
        <taxon>Bacteria</taxon>
        <taxon>Pseudomonadati</taxon>
        <taxon>Pseudomonadota</taxon>
        <taxon>Alphaproteobacteria</taxon>
        <taxon>Hyphomicrobiales</taxon>
        <taxon>Phreatobacteraceae</taxon>
        <taxon>Phreatobacter</taxon>
    </lineage>
</organism>
<accession>A0A2S0N7N3</accession>
<dbReference type="PANTHER" id="PTHR30537:SF5">
    <property type="entry name" value="HTH-TYPE TRANSCRIPTIONAL ACTIVATOR TTDR-RELATED"/>
    <property type="match status" value="1"/>
</dbReference>
<dbReference type="InterPro" id="IPR058163">
    <property type="entry name" value="LysR-type_TF_proteobact-type"/>
</dbReference>
<keyword evidence="4" id="KW-0804">Transcription</keyword>
<dbReference type="PANTHER" id="PTHR30537">
    <property type="entry name" value="HTH-TYPE TRANSCRIPTIONAL REGULATOR"/>
    <property type="match status" value="1"/>
</dbReference>
<dbReference type="PROSITE" id="PS50931">
    <property type="entry name" value="HTH_LYSR"/>
    <property type="match status" value="1"/>
</dbReference>
<dbReference type="EMBL" id="CP027668">
    <property type="protein sequence ID" value="AVO44170.1"/>
    <property type="molecule type" value="Genomic_DNA"/>
</dbReference>
<keyword evidence="3" id="KW-0238">DNA-binding</keyword>
<dbReference type="Pfam" id="PF00126">
    <property type="entry name" value="HTH_1"/>
    <property type="match status" value="1"/>
</dbReference>
<dbReference type="FunFam" id="1.10.10.10:FF:000001">
    <property type="entry name" value="LysR family transcriptional regulator"/>
    <property type="match status" value="1"/>
</dbReference>
<comment type="similarity">
    <text evidence="1">Belongs to the LysR transcriptional regulatory family.</text>
</comment>
<dbReference type="InterPro" id="IPR036388">
    <property type="entry name" value="WH-like_DNA-bd_sf"/>
</dbReference>
<sequence>MSRLGLTQLDAVLAIARRGSFRAAALDLGLSTTALSNLIARLEAEVGVRLFNRTTRSVSLTDAGRTFVEKVGPALDDIHAAMDTVRSQQDVPSGTLRINAFATAARQIMAPLILEFLRRHPQVHVDLVTEGRIVDIVAEGFDLGLRRADLVPSDMIAVPVGPPERHAVVAAPSYFRTRERPRVPPDLLAHDCIRVRLPNGALYRWPFEKDGQAVHIDAEGPITLDEASLARLAVLEGVGIGFFMEADIREDLAAGRLERVLDDWTPPTAPISLYYPGRRNPSAALRTFLDLARTLGRTGAPLRRRGEAG</sequence>
<evidence type="ECO:0000313" key="7">
    <source>
        <dbReference type="Proteomes" id="UP000237889"/>
    </source>
</evidence>
<dbReference type="OrthoDB" id="9812435at2"/>
<dbReference type="CDD" id="cd08474">
    <property type="entry name" value="PBP2_CrgA_like_5"/>
    <property type="match status" value="1"/>
</dbReference>
<dbReference type="GO" id="GO:0003700">
    <property type="term" value="F:DNA-binding transcription factor activity"/>
    <property type="evidence" value="ECO:0007669"/>
    <property type="project" value="InterPro"/>
</dbReference>
<dbReference type="AlphaFoldDB" id="A0A2S0N7N3"/>
<feature type="domain" description="HTH lysR-type" evidence="5">
    <location>
        <begin position="4"/>
        <end position="61"/>
    </location>
</feature>
<keyword evidence="2" id="KW-0805">Transcription regulation</keyword>
<dbReference type="Gene3D" id="1.10.10.10">
    <property type="entry name" value="Winged helix-like DNA-binding domain superfamily/Winged helix DNA-binding domain"/>
    <property type="match status" value="1"/>
</dbReference>
<dbReference type="KEGG" id="phr:C6569_03315"/>